<dbReference type="EMBL" id="CP011112">
    <property type="protein sequence ID" value="AKU16594.1"/>
    <property type="molecule type" value="Genomic_DNA"/>
</dbReference>
<dbReference type="KEGG" id="lmoi:VV02_13200"/>
<proteinExistence type="predicted"/>
<keyword evidence="4" id="KW-1185">Reference proteome</keyword>
<feature type="transmembrane region" description="Helical" evidence="2">
    <location>
        <begin position="17"/>
        <end position="35"/>
    </location>
</feature>
<dbReference type="RefSeq" id="WP_052592067.1">
    <property type="nucleotide sequence ID" value="NZ_CP011112.1"/>
</dbReference>
<evidence type="ECO:0000313" key="4">
    <source>
        <dbReference type="Proteomes" id="UP000066480"/>
    </source>
</evidence>
<sequence>MDLTAISQAWGIDLTPIIVAAIAVLGVAFTAWVAFRDFRLRRDVETTKQFELLIAHAYGRVAIGGEGRVTTGEQTAYICLLAALGKRHRSLRLAACHGLLSLVDMRLNDAKAEAKGQIAPDWPWLFERDQLAQEALRGLDRMPRTKGIDGPPGKEARAQVRSVLDARAAEKKTID</sequence>
<feature type="region of interest" description="Disordered" evidence="1">
    <location>
        <begin position="142"/>
        <end position="161"/>
    </location>
</feature>
<evidence type="ECO:0000256" key="1">
    <source>
        <dbReference type="SAM" id="MobiDB-lite"/>
    </source>
</evidence>
<dbReference type="AlphaFoldDB" id="A0A0K1JIP2"/>
<gene>
    <name evidence="3" type="ORF">VV02_13200</name>
</gene>
<protein>
    <submittedName>
        <fullName evidence="3">Uncharacterized protein</fullName>
    </submittedName>
</protein>
<accession>A0A0K1JIP2</accession>
<dbReference type="OrthoDB" id="9901555at2"/>
<keyword evidence="2" id="KW-0472">Membrane</keyword>
<evidence type="ECO:0000313" key="3">
    <source>
        <dbReference type="EMBL" id="AKU16594.1"/>
    </source>
</evidence>
<reference evidence="3 4" key="1">
    <citation type="submission" date="2015-03" db="EMBL/GenBank/DDBJ databases">
        <title>Luteipulveratus halotolerans sp. nov., a novel actinobacterium (Dermacoccaceae) from Sarawak, Malaysia.</title>
        <authorList>
            <person name="Juboi H."/>
            <person name="Basik A."/>
            <person name="Shamsul S.S."/>
            <person name="Arnold P."/>
            <person name="Schmitt E.K."/>
            <person name="Sanglier J.-J."/>
            <person name="Yeo T."/>
        </authorList>
    </citation>
    <scope>NUCLEOTIDE SEQUENCE [LARGE SCALE GENOMIC DNA]</scope>
    <source>
        <strain evidence="3 4">MN07-A0370</strain>
    </source>
</reference>
<evidence type="ECO:0000256" key="2">
    <source>
        <dbReference type="SAM" id="Phobius"/>
    </source>
</evidence>
<keyword evidence="2" id="KW-0812">Transmembrane</keyword>
<feature type="compositionally biased region" description="Basic and acidic residues" evidence="1">
    <location>
        <begin position="142"/>
        <end position="158"/>
    </location>
</feature>
<dbReference type="Proteomes" id="UP000066480">
    <property type="component" value="Chromosome"/>
</dbReference>
<keyword evidence="2" id="KW-1133">Transmembrane helix</keyword>
<organism evidence="3 4">
    <name type="scientific">Luteipulveratus mongoliensis</name>
    <dbReference type="NCBI Taxonomy" id="571913"/>
    <lineage>
        <taxon>Bacteria</taxon>
        <taxon>Bacillati</taxon>
        <taxon>Actinomycetota</taxon>
        <taxon>Actinomycetes</taxon>
        <taxon>Micrococcales</taxon>
        <taxon>Dermacoccaceae</taxon>
        <taxon>Luteipulveratus</taxon>
    </lineage>
</organism>
<name>A0A0K1JIP2_9MICO</name>
<dbReference type="STRING" id="571913.VV02_13200"/>